<reference evidence="2" key="2">
    <citation type="submission" date="2021-04" db="EMBL/GenBank/DDBJ databases">
        <authorList>
            <person name="Gilroy R."/>
        </authorList>
    </citation>
    <scope>NUCLEOTIDE SEQUENCE</scope>
    <source>
        <strain evidence="2">ChiSxjej3B15-1167</strain>
    </source>
</reference>
<dbReference type="AlphaFoldDB" id="A0A9D1X4Q0"/>
<evidence type="ECO:0000313" key="2">
    <source>
        <dbReference type="EMBL" id="HIX72849.1"/>
    </source>
</evidence>
<dbReference type="SUPFAM" id="SSF56112">
    <property type="entry name" value="Protein kinase-like (PK-like)"/>
    <property type="match status" value="1"/>
</dbReference>
<protein>
    <recommendedName>
        <fullName evidence="1">Protein kinase domain-containing protein</fullName>
    </recommendedName>
</protein>
<feature type="domain" description="Protein kinase" evidence="1">
    <location>
        <begin position="1"/>
        <end position="236"/>
    </location>
</feature>
<dbReference type="InterPro" id="IPR000719">
    <property type="entry name" value="Prot_kinase_dom"/>
</dbReference>
<dbReference type="Gene3D" id="1.10.510.10">
    <property type="entry name" value="Transferase(Phosphotransferase) domain 1"/>
    <property type="match status" value="1"/>
</dbReference>
<dbReference type="GO" id="GO:0004672">
    <property type="term" value="F:protein kinase activity"/>
    <property type="evidence" value="ECO:0007669"/>
    <property type="project" value="InterPro"/>
</dbReference>
<sequence>MSEKIFTAITFFQKKKDITLYRATDGQRRYLLKSIITKDAAVKQAFYDEYETLSTLRHPSIPSYYWLEEDYLLPGKQTGALTLCMEDCSRPAPESPLSVKALCRILAKTGDVLSYLLAHGVLYTDLNPSNLIIYRETHTEANLSVTLVDYTYCYYFLRNPHPLYPLRFSYDVSPKLKGQQFLIQALTYLLYDLLEANHIEELSSPVYQLLETGRNPSEELSLDDFTAMLRHCGDPD</sequence>
<evidence type="ECO:0000259" key="1">
    <source>
        <dbReference type="PROSITE" id="PS50011"/>
    </source>
</evidence>
<evidence type="ECO:0000313" key="3">
    <source>
        <dbReference type="Proteomes" id="UP000886805"/>
    </source>
</evidence>
<organism evidence="2 3">
    <name type="scientific">Candidatus Anaerobutyricum stercoripullorum</name>
    <dbReference type="NCBI Taxonomy" id="2838456"/>
    <lineage>
        <taxon>Bacteria</taxon>
        <taxon>Bacillati</taxon>
        <taxon>Bacillota</taxon>
        <taxon>Clostridia</taxon>
        <taxon>Lachnospirales</taxon>
        <taxon>Lachnospiraceae</taxon>
        <taxon>Anaerobutyricum</taxon>
    </lineage>
</organism>
<proteinExistence type="predicted"/>
<accession>A0A9D1X4Q0</accession>
<dbReference type="GO" id="GO:0005524">
    <property type="term" value="F:ATP binding"/>
    <property type="evidence" value="ECO:0007669"/>
    <property type="project" value="InterPro"/>
</dbReference>
<dbReference type="Proteomes" id="UP000886805">
    <property type="component" value="Unassembled WGS sequence"/>
</dbReference>
<gene>
    <name evidence="2" type="ORF">H9849_07475</name>
</gene>
<name>A0A9D1X4Q0_9FIRM</name>
<dbReference type="InterPro" id="IPR011009">
    <property type="entry name" value="Kinase-like_dom_sf"/>
</dbReference>
<dbReference type="EMBL" id="DXEQ01000221">
    <property type="protein sequence ID" value="HIX72849.1"/>
    <property type="molecule type" value="Genomic_DNA"/>
</dbReference>
<reference evidence="2" key="1">
    <citation type="journal article" date="2021" name="PeerJ">
        <title>Extensive microbial diversity within the chicken gut microbiome revealed by metagenomics and culture.</title>
        <authorList>
            <person name="Gilroy R."/>
            <person name="Ravi A."/>
            <person name="Getino M."/>
            <person name="Pursley I."/>
            <person name="Horton D.L."/>
            <person name="Alikhan N.F."/>
            <person name="Baker D."/>
            <person name="Gharbi K."/>
            <person name="Hall N."/>
            <person name="Watson M."/>
            <person name="Adriaenssens E.M."/>
            <person name="Foster-Nyarko E."/>
            <person name="Jarju S."/>
            <person name="Secka A."/>
            <person name="Antonio M."/>
            <person name="Oren A."/>
            <person name="Chaudhuri R.R."/>
            <person name="La Ragione R."/>
            <person name="Hildebrand F."/>
            <person name="Pallen M.J."/>
        </authorList>
    </citation>
    <scope>NUCLEOTIDE SEQUENCE</scope>
    <source>
        <strain evidence="2">ChiSxjej3B15-1167</strain>
    </source>
</reference>
<dbReference type="PROSITE" id="PS50011">
    <property type="entry name" value="PROTEIN_KINASE_DOM"/>
    <property type="match status" value="1"/>
</dbReference>
<comment type="caution">
    <text evidence="2">The sequence shown here is derived from an EMBL/GenBank/DDBJ whole genome shotgun (WGS) entry which is preliminary data.</text>
</comment>